<evidence type="ECO:0000313" key="2">
    <source>
        <dbReference type="EMBL" id="KRH13724.1"/>
    </source>
</evidence>
<name>A0A0R0G6B8_SOYBN</name>
<keyword evidence="4" id="KW-1185">Reference proteome</keyword>
<dbReference type="InParanoid" id="A0A0R0G6B8"/>
<feature type="compositionally biased region" description="Polar residues" evidence="1">
    <location>
        <begin position="61"/>
        <end position="74"/>
    </location>
</feature>
<sequence>MQQNITQNPTKQLCLSVASFCFVLKPKSLKTHETHCDLQLHSSVAQPINHSSNDLGHHQPPCNTNHSPLTSHQP</sequence>
<dbReference type="AlphaFoldDB" id="A0A0R0G6B8"/>
<evidence type="ECO:0000256" key="1">
    <source>
        <dbReference type="SAM" id="MobiDB-lite"/>
    </source>
</evidence>
<gene>
    <name evidence="2" type="ORF">GLYMA_15G259700</name>
</gene>
<feature type="region of interest" description="Disordered" evidence="1">
    <location>
        <begin position="47"/>
        <end position="74"/>
    </location>
</feature>
<reference evidence="2" key="3">
    <citation type="submission" date="2018-07" db="EMBL/GenBank/DDBJ databases">
        <title>WGS assembly of Glycine max.</title>
        <authorList>
            <person name="Schmutz J."/>
            <person name="Cannon S."/>
            <person name="Schlueter J."/>
            <person name="Ma J."/>
            <person name="Mitros T."/>
            <person name="Nelson W."/>
            <person name="Hyten D."/>
            <person name="Song Q."/>
            <person name="Thelen J."/>
            <person name="Cheng J."/>
            <person name="Xu D."/>
            <person name="Hellsten U."/>
            <person name="May G."/>
            <person name="Yu Y."/>
            <person name="Sakurai T."/>
            <person name="Umezawa T."/>
            <person name="Bhattacharyya M."/>
            <person name="Sandhu D."/>
            <person name="Valliyodan B."/>
            <person name="Lindquist E."/>
            <person name="Peto M."/>
            <person name="Grant D."/>
            <person name="Shu S."/>
            <person name="Goodstein D."/>
            <person name="Barry K."/>
            <person name="Futrell-Griggs M."/>
            <person name="Abernathy B."/>
            <person name="Du J."/>
            <person name="Tian Z."/>
            <person name="Zhu L."/>
            <person name="Gill N."/>
            <person name="Joshi T."/>
            <person name="Libault M."/>
            <person name="Sethuraman A."/>
            <person name="Zhang X."/>
            <person name="Shinozaki K."/>
            <person name="Nguyen H."/>
            <person name="Wing R."/>
            <person name="Cregan P."/>
            <person name="Specht J."/>
            <person name="Grimwood J."/>
            <person name="Rokhsar D."/>
            <person name="Stacey G."/>
            <person name="Shoemaker R."/>
            <person name="Jackson S."/>
        </authorList>
    </citation>
    <scope>NUCLEOTIDE SEQUENCE</scope>
    <source>
        <tissue evidence="2">Callus</tissue>
    </source>
</reference>
<evidence type="ECO:0000313" key="4">
    <source>
        <dbReference type="Proteomes" id="UP000008827"/>
    </source>
</evidence>
<dbReference type="EMBL" id="CM000848">
    <property type="protein sequence ID" value="KRH13724.1"/>
    <property type="molecule type" value="Genomic_DNA"/>
</dbReference>
<organism evidence="2">
    <name type="scientific">Glycine max</name>
    <name type="common">Soybean</name>
    <name type="synonym">Glycine hispida</name>
    <dbReference type="NCBI Taxonomy" id="3847"/>
    <lineage>
        <taxon>Eukaryota</taxon>
        <taxon>Viridiplantae</taxon>
        <taxon>Streptophyta</taxon>
        <taxon>Embryophyta</taxon>
        <taxon>Tracheophyta</taxon>
        <taxon>Spermatophyta</taxon>
        <taxon>Magnoliopsida</taxon>
        <taxon>eudicotyledons</taxon>
        <taxon>Gunneridae</taxon>
        <taxon>Pentapetalae</taxon>
        <taxon>rosids</taxon>
        <taxon>fabids</taxon>
        <taxon>Fabales</taxon>
        <taxon>Fabaceae</taxon>
        <taxon>Papilionoideae</taxon>
        <taxon>50 kb inversion clade</taxon>
        <taxon>NPAAA clade</taxon>
        <taxon>indigoferoid/millettioid clade</taxon>
        <taxon>Phaseoleae</taxon>
        <taxon>Glycine</taxon>
        <taxon>Glycine subgen. Soja</taxon>
    </lineage>
</organism>
<reference evidence="2 3" key="1">
    <citation type="journal article" date="2010" name="Nature">
        <title>Genome sequence of the palaeopolyploid soybean.</title>
        <authorList>
            <person name="Schmutz J."/>
            <person name="Cannon S.B."/>
            <person name="Schlueter J."/>
            <person name="Ma J."/>
            <person name="Mitros T."/>
            <person name="Nelson W."/>
            <person name="Hyten D.L."/>
            <person name="Song Q."/>
            <person name="Thelen J.J."/>
            <person name="Cheng J."/>
            <person name="Xu D."/>
            <person name="Hellsten U."/>
            <person name="May G.D."/>
            <person name="Yu Y."/>
            <person name="Sakurai T."/>
            <person name="Umezawa T."/>
            <person name="Bhattacharyya M.K."/>
            <person name="Sandhu D."/>
            <person name="Valliyodan B."/>
            <person name="Lindquist E."/>
            <person name="Peto M."/>
            <person name="Grant D."/>
            <person name="Shu S."/>
            <person name="Goodstein D."/>
            <person name="Barry K."/>
            <person name="Futrell-Griggs M."/>
            <person name="Abernathy B."/>
            <person name="Du J."/>
            <person name="Tian Z."/>
            <person name="Zhu L."/>
            <person name="Gill N."/>
            <person name="Joshi T."/>
            <person name="Libault M."/>
            <person name="Sethuraman A."/>
            <person name="Zhang X.-C."/>
            <person name="Shinozaki K."/>
            <person name="Nguyen H.T."/>
            <person name="Wing R.A."/>
            <person name="Cregan P."/>
            <person name="Specht J."/>
            <person name="Grimwood J."/>
            <person name="Rokhsar D."/>
            <person name="Stacey G."/>
            <person name="Shoemaker R.C."/>
            <person name="Jackson S.A."/>
        </authorList>
    </citation>
    <scope>NUCLEOTIDE SEQUENCE [LARGE SCALE GENOMIC DNA]</scope>
    <source>
        <strain evidence="3">cv. Williams 82</strain>
        <tissue evidence="2">Callus</tissue>
    </source>
</reference>
<dbReference type="Gramene" id="KRH13724">
    <property type="protein sequence ID" value="KRH13724"/>
    <property type="gene ID" value="GLYMA_15G259700"/>
</dbReference>
<evidence type="ECO:0000313" key="3">
    <source>
        <dbReference type="EnsemblPlants" id="KRH13724"/>
    </source>
</evidence>
<dbReference type="EnsemblPlants" id="KRH13724">
    <property type="protein sequence ID" value="KRH13724"/>
    <property type="gene ID" value="GLYMA_15G259700"/>
</dbReference>
<accession>A0A0R0G6B8</accession>
<dbReference type="Proteomes" id="UP000008827">
    <property type="component" value="Chromosome 15"/>
</dbReference>
<proteinExistence type="predicted"/>
<protein>
    <submittedName>
        <fullName evidence="2 3">Uncharacterized protein</fullName>
    </submittedName>
</protein>
<reference evidence="3" key="2">
    <citation type="submission" date="2018-02" db="UniProtKB">
        <authorList>
            <consortium name="EnsemblPlants"/>
        </authorList>
    </citation>
    <scope>IDENTIFICATION</scope>
    <source>
        <strain evidence="3">Williams 82</strain>
    </source>
</reference>